<evidence type="ECO:0000256" key="2">
    <source>
        <dbReference type="ARBA" id="ARBA00012502"/>
    </source>
</evidence>
<dbReference type="InterPro" id="IPR036509">
    <property type="entry name" value="Met_Sox_Rdtase_MsrA_sf"/>
</dbReference>
<keyword evidence="3" id="KW-0560">Oxidoreductase</keyword>
<dbReference type="EC" id="1.8.4.11" evidence="2"/>
<reference evidence="9" key="1">
    <citation type="submission" date="2016-02" db="EMBL/GenBank/DDBJ databases">
        <title>Draft genome sequence of Microdochium bolleyi, a fungal endophyte of beachgrass.</title>
        <authorList>
            <consortium name="DOE Joint Genome Institute"/>
            <person name="David A.S."/>
            <person name="May G."/>
            <person name="Haridas S."/>
            <person name="Lim J."/>
            <person name="Wang M."/>
            <person name="Labutti K."/>
            <person name="Lipzen A."/>
            <person name="Barry K."/>
            <person name="Grigoriev I.V."/>
        </authorList>
    </citation>
    <scope>NUCLEOTIDE SEQUENCE [LARGE SCALE GENOMIC DNA]</scope>
    <source>
        <strain evidence="9">J235TASD1</strain>
    </source>
</reference>
<evidence type="ECO:0000256" key="5">
    <source>
        <dbReference type="ARBA" id="ARBA00047806"/>
    </source>
</evidence>
<dbReference type="Proteomes" id="UP000070501">
    <property type="component" value="Unassembled WGS sequence"/>
</dbReference>
<evidence type="ECO:0000256" key="6">
    <source>
        <dbReference type="ARBA" id="ARBA00048782"/>
    </source>
</evidence>
<dbReference type="STRING" id="196109.A0A136ISC8"/>
<sequence>MGISASSARPAKPPLQNIPDGAEKATLAAGCFWGVEHIYSKHFPSVDAGGGLYDARVGYTGGDKSNPSYRQVCSGTTGHAEALQLVYNPSKVSYRELIEFFFRIHDPTTKNAQGNDRGTQYRSAIFTHSPEQERIARQVTQQVADAKWFTRRNKMGVVVPEAITTQIAPAGKWYDAEPDHQEYLDANPWGYQCPTHFIRDMPPLPPVS</sequence>
<evidence type="ECO:0000313" key="9">
    <source>
        <dbReference type="Proteomes" id="UP000070501"/>
    </source>
</evidence>
<dbReference type="PANTHER" id="PTHR43774:SF1">
    <property type="entry name" value="PEPTIDE METHIONINE SULFOXIDE REDUCTASE MSRA 2"/>
    <property type="match status" value="1"/>
</dbReference>
<evidence type="ECO:0000256" key="4">
    <source>
        <dbReference type="ARBA" id="ARBA00030643"/>
    </source>
</evidence>
<evidence type="ECO:0000313" key="8">
    <source>
        <dbReference type="EMBL" id="KXJ87894.1"/>
    </source>
</evidence>
<comment type="catalytic activity">
    <reaction evidence="6">
        <text>[thioredoxin]-disulfide + L-methionine + H2O = L-methionine (S)-S-oxide + [thioredoxin]-dithiol</text>
        <dbReference type="Rhea" id="RHEA:19993"/>
        <dbReference type="Rhea" id="RHEA-COMP:10698"/>
        <dbReference type="Rhea" id="RHEA-COMP:10700"/>
        <dbReference type="ChEBI" id="CHEBI:15377"/>
        <dbReference type="ChEBI" id="CHEBI:29950"/>
        <dbReference type="ChEBI" id="CHEBI:50058"/>
        <dbReference type="ChEBI" id="CHEBI:57844"/>
        <dbReference type="ChEBI" id="CHEBI:58772"/>
        <dbReference type="EC" id="1.8.4.11"/>
    </reaction>
</comment>
<proteinExistence type="inferred from homology"/>
<dbReference type="EMBL" id="KQ964260">
    <property type="protein sequence ID" value="KXJ87894.1"/>
    <property type="molecule type" value="Genomic_DNA"/>
</dbReference>
<dbReference type="HAMAP" id="MF_01401">
    <property type="entry name" value="MsrA"/>
    <property type="match status" value="1"/>
</dbReference>
<dbReference type="Pfam" id="PF01625">
    <property type="entry name" value="PMSR"/>
    <property type="match status" value="1"/>
</dbReference>
<dbReference type="FunCoup" id="A0A136ISC8">
    <property type="interactions" value="543"/>
</dbReference>
<dbReference type="FunFam" id="3.30.1060.10:FF:000006">
    <property type="entry name" value="Peptide methionine sulfoxide reductase"/>
    <property type="match status" value="1"/>
</dbReference>
<dbReference type="AlphaFoldDB" id="A0A136ISC8"/>
<evidence type="ECO:0000256" key="3">
    <source>
        <dbReference type="ARBA" id="ARBA00023002"/>
    </source>
</evidence>
<dbReference type="OrthoDB" id="77405at2759"/>
<gene>
    <name evidence="8" type="ORF">Micbo1qcDRAFT_190093</name>
</gene>
<dbReference type="InParanoid" id="A0A136ISC8"/>
<dbReference type="GO" id="GO:0034599">
    <property type="term" value="P:cellular response to oxidative stress"/>
    <property type="evidence" value="ECO:0007669"/>
    <property type="project" value="UniProtKB-ARBA"/>
</dbReference>
<dbReference type="SUPFAM" id="SSF55068">
    <property type="entry name" value="Peptide methionine sulfoxide reductase"/>
    <property type="match status" value="1"/>
</dbReference>
<comment type="catalytic activity">
    <reaction evidence="5">
        <text>L-methionyl-[protein] + [thioredoxin]-disulfide + H2O = L-methionyl-(S)-S-oxide-[protein] + [thioredoxin]-dithiol</text>
        <dbReference type="Rhea" id="RHEA:14217"/>
        <dbReference type="Rhea" id="RHEA-COMP:10698"/>
        <dbReference type="Rhea" id="RHEA-COMP:10700"/>
        <dbReference type="Rhea" id="RHEA-COMP:12313"/>
        <dbReference type="Rhea" id="RHEA-COMP:12315"/>
        <dbReference type="ChEBI" id="CHEBI:15377"/>
        <dbReference type="ChEBI" id="CHEBI:16044"/>
        <dbReference type="ChEBI" id="CHEBI:29950"/>
        <dbReference type="ChEBI" id="CHEBI:44120"/>
        <dbReference type="ChEBI" id="CHEBI:50058"/>
        <dbReference type="EC" id="1.8.4.11"/>
    </reaction>
</comment>
<keyword evidence="9" id="KW-1185">Reference proteome</keyword>
<dbReference type="GO" id="GO:0008113">
    <property type="term" value="F:peptide-methionine (S)-S-oxide reductase activity"/>
    <property type="evidence" value="ECO:0007669"/>
    <property type="project" value="UniProtKB-EC"/>
</dbReference>
<dbReference type="NCBIfam" id="TIGR00401">
    <property type="entry name" value="msrA"/>
    <property type="match status" value="1"/>
</dbReference>
<evidence type="ECO:0000256" key="1">
    <source>
        <dbReference type="ARBA" id="ARBA00005591"/>
    </source>
</evidence>
<feature type="domain" description="Peptide methionine sulphoxide reductase MsrA" evidence="7">
    <location>
        <begin position="24"/>
        <end position="193"/>
    </location>
</feature>
<name>A0A136ISC8_9PEZI</name>
<dbReference type="PANTHER" id="PTHR43774">
    <property type="entry name" value="PEPTIDE METHIONINE SULFOXIDE REDUCTASE"/>
    <property type="match status" value="1"/>
</dbReference>
<organism evidence="8 9">
    <name type="scientific">Microdochium bolleyi</name>
    <dbReference type="NCBI Taxonomy" id="196109"/>
    <lineage>
        <taxon>Eukaryota</taxon>
        <taxon>Fungi</taxon>
        <taxon>Dikarya</taxon>
        <taxon>Ascomycota</taxon>
        <taxon>Pezizomycotina</taxon>
        <taxon>Sordariomycetes</taxon>
        <taxon>Xylariomycetidae</taxon>
        <taxon>Xylariales</taxon>
        <taxon>Microdochiaceae</taxon>
        <taxon>Microdochium</taxon>
    </lineage>
</organism>
<evidence type="ECO:0000259" key="7">
    <source>
        <dbReference type="Pfam" id="PF01625"/>
    </source>
</evidence>
<accession>A0A136ISC8</accession>
<dbReference type="Gene3D" id="3.30.1060.10">
    <property type="entry name" value="Peptide methionine sulphoxide reductase MsrA"/>
    <property type="match status" value="1"/>
</dbReference>
<protein>
    <recommendedName>
        <fullName evidence="2">peptide-methionine (S)-S-oxide reductase</fullName>
        <ecNumber evidence="2">1.8.4.11</ecNumber>
    </recommendedName>
    <alternativeName>
        <fullName evidence="4">Peptide-methionine (S)-S-oxide reductase</fullName>
    </alternativeName>
</protein>
<dbReference type="InterPro" id="IPR002569">
    <property type="entry name" value="Met_Sox_Rdtase_MsrA_dom"/>
</dbReference>
<comment type="similarity">
    <text evidence="1">Belongs to the MsrA Met sulfoxide reductase family.</text>
</comment>